<dbReference type="InterPro" id="IPR057299">
    <property type="entry name" value="RNF34_RFFL_SAP"/>
</dbReference>
<reference evidence="7" key="2">
    <citation type="submission" date="2002-03" db="EMBL/GenBank/DDBJ databases">
        <authorList>
            <consortium name="The Anopheles Genome Sequencing Consortium"/>
        </authorList>
    </citation>
    <scope>NUCLEOTIDE SEQUENCE</scope>
    <source>
        <strain evidence="7">PEST</strain>
    </source>
</reference>
<dbReference type="Pfam" id="PF23632">
    <property type="entry name" value="SAP_RNF34_RFFL"/>
    <property type="match status" value="1"/>
</dbReference>
<dbReference type="eggNOG" id="KOG4275">
    <property type="taxonomic scope" value="Eukaryota"/>
</dbReference>
<dbReference type="OMA" id="RCAIFAQ"/>
<sequence>MPCEKCNVKFGIITRKKSCYECHRLFCRNCLSKRQERFLCPNCTIFTKRPLSRIDLAQLKVKDLIFYLQSKHISTSGCVEKDDLINLVIAHVNSGGSTPRTPGSFSATSSNTESASGGSSRYGSFYRNGTKNCTNTFDQIKNTCQNLFSTFSEKINGGKCVRHAPEAGRASSGFATQEEQRHIFTQPRFGSNNVYHSYDSGSMERSAHFSSASSGTTGGADTSAASSSFSTPSREASAPLLAEQQPSAERDGAVTKQQEAGGKSEPDVPQRSKQARRSHSHSNLLSPVQAGPSADTSAGTPPKVVTRSQTPSSSFDDLLADGEGSSSNADHAIAQDATLAATTETDALGTTVASTDDTDQWQIINTSEANSATHSDLPMTDATNETTTVTTNEADEESSDSISHSVETKPNPLPSVPVLGHSPSAGSTVGPVITRCRSDSYLLAESRVPSRPEPTNDRQTAALRAATVSSDAIPTSSHPANHTGTTHGMCFRCGKRRNGIRRKLKKFRKQLDAATVSEVEKRRKLEAFLNYLERRSKGSFDLTDSESITEEASVSMGDEAAGEGAASGSRTGAHGVQAGQSIPKPPEDLPLCTNLYSSGNLDLVNMKQIKLSDIKESADLDVLSVKQLKGILMVNRVDFKGCCEKAELKERVLRLWRDYKSIPSIEKLPSDDLCKICMDAPIECVILECGHMTTCTACGKVLSECPICRQYIVRVVRFFRA</sequence>
<dbReference type="InterPro" id="IPR013083">
    <property type="entry name" value="Znf_RING/FYVE/PHD"/>
</dbReference>
<dbReference type="GO" id="GO:0005886">
    <property type="term" value="C:plasma membrane"/>
    <property type="evidence" value="ECO:0007669"/>
    <property type="project" value="UniProtKB-SubCell"/>
</dbReference>
<dbReference type="HOGENOM" id="CLU_383667_0_0_1"/>
<protein>
    <submittedName>
        <fullName evidence="7">AGAP006730-PA</fullName>
    </submittedName>
</protein>
<keyword evidence="2 4" id="KW-0863">Zinc-finger</keyword>
<feature type="compositionally biased region" description="Low complexity" evidence="5">
    <location>
        <begin position="557"/>
        <end position="573"/>
    </location>
</feature>
<dbReference type="STRING" id="7165.Q7PT21"/>
<dbReference type="SMART" id="SM00184">
    <property type="entry name" value="RING"/>
    <property type="match status" value="2"/>
</dbReference>
<dbReference type="VEuPathDB" id="VectorBase:AGAMI1_006482"/>
<evidence type="ECO:0000256" key="2">
    <source>
        <dbReference type="ARBA" id="ARBA00022771"/>
    </source>
</evidence>
<dbReference type="SUPFAM" id="SSF57850">
    <property type="entry name" value="RING/U-box"/>
    <property type="match status" value="1"/>
</dbReference>
<dbReference type="InterPro" id="IPR055111">
    <property type="entry name" value="RNF34_RFFL_HeH"/>
</dbReference>
<evidence type="ECO:0000256" key="1">
    <source>
        <dbReference type="ARBA" id="ARBA00004202"/>
    </source>
</evidence>
<name>Q7PT21_ANOGA</name>
<feature type="region of interest" description="Disordered" evidence="5">
    <location>
        <begin position="97"/>
        <end position="121"/>
    </location>
</feature>
<dbReference type="GO" id="GO:0008270">
    <property type="term" value="F:zinc ion binding"/>
    <property type="evidence" value="ECO:0007669"/>
    <property type="project" value="UniProtKB-KW"/>
</dbReference>
<dbReference type="PANTHER" id="PTHR14879:SF15">
    <property type="entry name" value="E3 UBIQUITIN-PROTEIN LIGASE RIFIFYLIN-LIKE PROTEIN"/>
    <property type="match status" value="1"/>
</dbReference>
<feature type="region of interest" description="Disordered" evidence="5">
    <location>
        <begin position="540"/>
        <end position="586"/>
    </location>
</feature>
<comment type="subcellular location">
    <subcellularLocation>
        <location evidence="1">Cell membrane</location>
        <topology evidence="1">Peripheral membrane protein</topology>
    </subcellularLocation>
</comment>
<dbReference type="PaxDb" id="7165-AGAP006730-PA"/>
<dbReference type="AlphaFoldDB" id="Q7PT21"/>
<evidence type="ECO:0000256" key="3">
    <source>
        <dbReference type="ARBA" id="ARBA00022833"/>
    </source>
</evidence>
<dbReference type="PANTHER" id="PTHR14879">
    <property type="entry name" value="CASPASE REGULATOR, RING FINGER DOMAIN-CONTAINING"/>
    <property type="match status" value="1"/>
</dbReference>
<reference evidence="7" key="3">
    <citation type="journal article" date="2004" name="Trends Parasitol.">
        <title>The Anopheles gambiae genome: an update.</title>
        <authorList>
            <person name="Mongin E."/>
            <person name="Louis C."/>
            <person name="Holt R.A."/>
            <person name="Birney E."/>
            <person name="Collins F.H."/>
        </authorList>
    </citation>
    <scope>NUCLEOTIDE SEQUENCE</scope>
    <source>
        <strain evidence="7">PEST</strain>
    </source>
</reference>
<evidence type="ECO:0000256" key="5">
    <source>
        <dbReference type="SAM" id="MobiDB-lite"/>
    </source>
</evidence>
<proteinExistence type="predicted"/>
<feature type="compositionally biased region" description="Polar residues" evidence="5">
    <location>
        <begin position="306"/>
        <end position="315"/>
    </location>
</feature>
<dbReference type="Gene3D" id="3.30.40.10">
    <property type="entry name" value="Zinc/RING finger domain, C3HC4 (zinc finger)"/>
    <property type="match status" value="1"/>
</dbReference>
<dbReference type="SUPFAM" id="SSF68906">
    <property type="entry name" value="SAP domain"/>
    <property type="match status" value="2"/>
</dbReference>
<comment type="caution">
    <text evidence="7">The sequence shown here is derived from an EMBL/GenBank/DDBJ whole genome shotgun (WGS) entry which is preliminary data.</text>
</comment>
<dbReference type="Pfam" id="PF13920">
    <property type="entry name" value="zf-C3HC4_3"/>
    <property type="match status" value="1"/>
</dbReference>
<dbReference type="CDD" id="cd16500">
    <property type="entry name" value="RING-HC_CARP"/>
    <property type="match status" value="1"/>
</dbReference>
<accession>Q7PT21</accession>
<keyword evidence="2 4" id="KW-0479">Metal-binding</keyword>
<dbReference type="InterPro" id="IPR036361">
    <property type="entry name" value="SAP_dom_sf"/>
</dbReference>
<feature type="domain" description="RING-type" evidence="6">
    <location>
        <begin position="674"/>
        <end position="709"/>
    </location>
</feature>
<reference evidence="7" key="5">
    <citation type="submission" date="2011-05" db="EMBL/GenBank/DDBJ databases">
        <authorList>
            <consortium name="VectorBase"/>
        </authorList>
    </citation>
    <scope>NUCLEOTIDE SEQUENCE</scope>
    <source>
        <strain evidence="7">PEST</strain>
    </source>
</reference>
<dbReference type="Gene3D" id="1.10.720.140">
    <property type="match status" value="1"/>
</dbReference>
<dbReference type="EMBL" id="AAAB01008807">
    <property type="protein sequence ID" value="EAA04669.5"/>
    <property type="molecule type" value="Genomic_DNA"/>
</dbReference>
<dbReference type="FunFam" id="3.30.40.10:FF:000110">
    <property type="entry name" value="E3 ubiquitin-protein ligase RNF34 isoform X1"/>
    <property type="match status" value="1"/>
</dbReference>
<dbReference type="PhylomeDB" id="Q7PT21"/>
<dbReference type="InterPro" id="IPR051728">
    <property type="entry name" value="RING-FYVE_E3_ubiquitin-ligase"/>
</dbReference>
<feature type="compositionally biased region" description="Low complexity" evidence="5">
    <location>
        <begin position="103"/>
        <end position="121"/>
    </location>
</feature>
<reference evidence="7" key="1">
    <citation type="journal article" date="2002" name="Science">
        <title>The genome sequence of the malaria mosquito Anopheles gambiae.</title>
        <authorList>
            <person name="Holt R.A."/>
            <person name="Subramanian G.M."/>
            <person name="Halpern A."/>
            <person name="Sutton G.G."/>
            <person name="Charlab R."/>
            <person name="Nusskern D.R."/>
            <person name="Wincker P."/>
            <person name="Clark A.G."/>
            <person name="Ribeiro J.M."/>
            <person name="Wides R."/>
            <person name="Salzberg S.L."/>
            <person name="Loftus B."/>
            <person name="Yandell M."/>
            <person name="Majoros W.H."/>
            <person name="Rusch D.B."/>
            <person name="Lai Z."/>
            <person name="Kraft C.L."/>
            <person name="Abril J.F."/>
            <person name="Anthouard V."/>
            <person name="Arensburger P."/>
            <person name="Atkinson P.W."/>
            <person name="Baden H."/>
            <person name="de Berardinis V."/>
            <person name="Baldwin D."/>
            <person name="Benes V."/>
            <person name="Biedler J."/>
            <person name="Blass C."/>
            <person name="Bolanos R."/>
            <person name="Boscus D."/>
            <person name="Barnstead M."/>
            <person name="Cai S."/>
            <person name="Center A."/>
            <person name="Chaturverdi K."/>
            <person name="Christophides G.K."/>
            <person name="Chrystal M.A."/>
            <person name="Clamp M."/>
            <person name="Cravchik A."/>
            <person name="Curwen V."/>
            <person name="Dana A."/>
            <person name="Delcher A."/>
            <person name="Dew I."/>
            <person name="Evans C.A."/>
            <person name="Flanigan M."/>
            <person name="Grundschober-Freimoser A."/>
            <person name="Friedli L."/>
            <person name="Gu Z."/>
            <person name="Guan P."/>
            <person name="Guigo R."/>
            <person name="Hillenmeyer M.E."/>
            <person name="Hladun S.L."/>
            <person name="Hogan J.R."/>
            <person name="Hong Y.S."/>
            <person name="Hoover J."/>
            <person name="Jaillon O."/>
            <person name="Ke Z."/>
            <person name="Kodira C."/>
            <person name="Kokoza E."/>
            <person name="Koutsos A."/>
            <person name="Letunic I."/>
            <person name="Levitsky A."/>
            <person name="Liang Y."/>
            <person name="Lin J.J."/>
            <person name="Lobo N.F."/>
            <person name="Lopez J.R."/>
            <person name="Malek J.A."/>
            <person name="McIntosh T.C."/>
            <person name="Meister S."/>
            <person name="Miller J."/>
            <person name="Mobarry C."/>
            <person name="Mongin E."/>
            <person name="Murphy S.D."/>
            <person name="O'Brochta D.A."/>
            <person name="Pfannkoch C."/>
            <person name="Qi R."/>
            <person name="Regier M.A."/>
            <person name="Remington K."/>
            <person name="Shao H."/>
            <person name="Sharakhova M.V."/>
            <person name="Sitter C.D."/>
            <person name="Shetty J."/>
            <person name="Smith T.J."/>
            <person name="Strong R."/>
            <person name="Sun J."/>
            <person name="Thomasova D."/>
            <person name="Ton L.Q."/>
            <person name="Topalis P."/>
            <person name="Tu Z."/>
            <person name="Unger M.F."/>
            <person name="Walenz B."/>
            <person name="Wang A."/>
            <person name="Wang J."/>
            <person name="Wang M."/>
            <person name="Wang X."/>
            <person name="Woodford K.J."/>
            <person name="Wortman J.R."/>
            <person name="Wu M."/>
            <person name="Yao A."/>
            <person name="Zdobnov E.M."/>
            <person name="Zhang H."/>
            <person name="Zhao Q."/>
            <person name="Zhao S."/>
            <person name="Zhu S.C."/>
            <person name="Zhimulev I."/>
            <person name="Coluzzi M."/>
            <person name="della Torre A."/>
            <person name="Roth C.W."/>
            <person name="Louis C."/>
            <person name="Kalush F."/>
            <person name="Mural R.J."/>
            <person name="Myers E.W."/>
            <person name="Adams M.D."/>
            <person name="Smith H.O."/>
            <person name="Broder S."/>
            <person name="Gardner M.J."/>
            <person name="Fraser C.M."/>
            <person name="Birney E."/>
            <person name="Bork P."/>
            <person name="Brey P.T."/>
            <person name="Venter J.C."/>
            <person name="Weissenbach J."/>
            <person name="Kafatos F.C."/>
            <person name="Collins F.H."/>
            <person name="Hoffman S.L."/>
        </authorList>
    </citation>
    <scope>NUCLEOTIDE SEQUENCE [LARGE SCALE GENOMIC DNA]</scope>
    <source>
        <strain evidence="7">PEST</strain>
    </source>
</reference>
<gene>
    <name evidence="7" type="ORF">AgaP_AGAP006730</name>
</gene>
<evidence type="ECO:0000256" key="4">
    <source>
        <dbReference type="PROSITE-ProRule" id="PRU00175"/>
    </source>
</evidence>
<organism evidence="7">
    <name type="scientific">Anopheles gambiae</name>
    <name type="common">African malaria mosquito</name>
    <dbReference type="NCBI Taxonomy" id="7165"/>
    <lineage>
        <taxon>Eukaryota</taxon>
        <taxon>Metazoa</taxon>
        <taxon>Ecdysozoa</taxon>
        <taxon>Arthropoda</taxon>
        <taxon>Hexapoda</taxon>
        <taxon>Insecta</taxon>
        <taxon>Pterygota</taxon>
        <taxon>Neoptera</taxon>
        <taxon>Endopterygota</taxon>
        <taxon>Diptera</taxon>
        <taxon>Nematocera</taxon>
        <taxon>Culicoidea</taxon>
        <taxon>Culicidae</taxon>
        <taxon>Anophelinae</taxon>
        <taxon>Anopheles</taxon>
    </lineage>
</organism>
<dbReference type="SUPFAM" id="SSF57903">
    <property type="entry name" value="FYVE/PHD zinc finger"/>
    <property type="match status" value="1"/>
</dbReference>
<dbReference type="CDD" id="cd15750">
    <property type="entry name" value="FYVE_CARP"/>
    <property type="match status" value="1"/>
</dbReference>
<dbReference type="Pfam" id="PF22968">
    <property type="entry name" value="RNF34L-like_3rd"/>
    <property type="match status" value="1"/>
</dbReference>
<feature type="region of interest" description="Disordered" evidence="5">
    <location>
        <begin position="388"/>
        <end position="417"/>
    </location>
</feature>
<reference evidence="7" key="4">
    <citation type="journal article" date="2007" name="Genome Biol.">
        <title>Update of the Anopheles gambiae PEST genome assembly.</title>
        <authorList>
            <person name="Sharakhova M.V."/>
            <person name="Hammond M.P."/>
            <person name="Lobo N.F."/>
            <person name="Krzywinski J."/>
            <person name="Unger M.F."/>
            <person name="Hillenmeyer M.E."/>
            <person name="Bruggner R.V."/>
            <person name="Birney E."/>
            <person name="Collins F.H."/>
        </authorList>
    </citation>
    <scope>NUCLEOTIDE SEQUENCE</scope>
    <source>
        <strain evidence="7">PEST</strain>
    </source>
</reference>
<feature type="compositionally biased region" description="Low complexity" evidence="5">
    <location>
        <begin position="208"/>
        <end position="238"/>
    </location>
</feature>
<keyword evidence="3" id="KW-0862">Zinc</keyword>
<feature type="region of interest" description="Disordered" evidence="5">
    <location>
        <begin position="205"/>
        <end position="328"/>
    </location>
</feature>
<dbReference type="InterPro" id="IPR001841">
    <property type="entry name" value="Znf_RING"/>
</dbReference>
<dbReference type="PROSITE" id="PS50089">
    <property type="entry name" value="ZF_RING_2"/>
    <property type="match status" value="1"/>
</dbReference>
<evidence type="ECO:0000259" key="6">
    <source>
        <dbReference type="PROSITE" id="PS50089"/>
    </source>
</evidence>
<evidence type="ECO:0000313" key="7">
    <source>
        <dbReference type="EMBL" id="EAA04669.5"/>
    </source>
</evidence>
<dbReference type="InterPro" id="IPR011011">
    <property type="entry name" value="Znf_FYVE_PHD"/>
</dbReference>
<dbReference type="VEuPathDB" id="VectorBase:AGAP006730"/>